<proteinExistence type="predicted"/>
<reference evidence="1 2" key="1">
    <citation type="submission" date="2015-02" db="EMBL/GenBank/DDBJ databases">
        <authorList>
            <person name="Ju K.-S."/>
            <person name="Doroghazi J.R."/>
            <person name="Metcalf W."/>
        </authorList>
    </citation>
    <scope>NUCLEOTIDE SEQUENCE [LARGE SCALE GENOMIC DNA]</scope>
    <source>
        <strain evidence="1 2">NRRL B-16140</strain>
    </source>
</reference>
<dbReference type="Proteomes" id="UP000033393">
    <property type="component" value="Unassembled WGS sequence"/>
</dbReference>
<evidence type="ECO:0000313" key="2">
    <source>
        <dbReference type="Proteomes" id="UP000033393"/>
    </source>
</evidence>
<dbReference type="RefSeq" id="WP_045315361.1">
    <property type="nucleotide sequence ID" value="NZ_JYJG01000273.1"/>
</dbReference>
<evidence type="ECO:0000313" key="1">
    <source>
        <dbReference type="EMBL" id="KJK43849.1"/>
    </source>
</evidence>
<protein>
    <submittedName>
        <fullName evidence="1">Uncharacterized protein</fullName>
    </submittedName>
</protein>
<dbReference type="PATRIC" id="fig|68170.10.peg.8193"/>
<keyword evidence="2" id="KW-1185">Reference proteome</keyword>
<accession>A0A0F0GJY7</accession>
<comment type="caution">
    <text evidence="1">The sequence shown here is derived from an EMBL/GenBank/DDBJ whole genome shotgun (WGS) entry which is preliminary data.</text>
</comment>
<dbReference type="EMBL" id="JYJG01000273">
    <property type="protein sequence ID" value="KJK43849.1"/>
    <property type="molecule type" value="Genomic_DNA"/>
</dbReference>
<sequence>MTNEPITKDGRRRILEALMYLHDATSAEGPASREEAEILSGVMTMLAFSGIDVARRVRAGADLDPAAARVLDEFEEHITRAASLSQQFLGLVQHADPS</sequence>
<gene>
    <name evidence="1" type="ORF">UK23_31665</name>
</gene>
<name>A0A0F0GJY7_LENAE</name>
<dbReference type="OrthoDB" id="3691970at2"/>
<dbReference type="AlphaFoldDB" id="A0A0F0GJY7"/>
<organism evidence="1 2">
    <name type="scientific">Lentzea aerocolonigenes</name>
    <name type="common">Lechevalieria aerocolonigenes</name>
    <name type="synonym">Saccharothrix aerocolonigenes</name>
    <dbReference type="NCBI Taxonomy" id="68170"/>
    <lineage>
        <taxon>Bacteria</taxon>
        <taxon>Bacillati</taxon>
        <taxon>Actinomycetota</taxon>
        <taxon>Actinomycetes</taxon>
        <taxon>Pseudonocardiales</taxon>
        <taxon>Pseudonocardiaceae</taxon>
        <taxon>Lentzea</taxon>
    </lineage>
</organism>